<dbReference type="EMBL" id="JPMI01000177">
    <property type="protein sequence ID" value="KFA90781.1"/>
    <property type="molecule type" value="Genomic_DNA"/>
</dbReference>
<sequence>MRLTTVTMMASEAAAPPANKGFRALTHHVTELFTHFLPKGYTLDGSGRVTATCGPRGSEPQYMRALGTSNFFAENFDFKKFYGSRGETRDQMTLETLRDSLSSIARMHGDNPAVVEPIVEAARKVSDSGFQLMLPVKKLSKTCRERKFRIQVSRCLNRDSGEAWLAELFDPAGSKRDEKWVTDRTGSLDMREHFREAQFEGGTYKVFDRFDKVIFEWRTPEG</sequence>
<accession>A0A084SQP6</accession>
<dbReference type="RefSeq" id="WP_043401165.1">
    <property type="nucleotide sequence ID" value="NZ_JPMI01000177.1"/>
</dbReference>
<evidence type="ECO:0000313" key="2">
    <source>
        <dbReference type="Proteomes" id="UP000028547"/>
    </source>
</evidence>
<comment type="caution">
    <text evidence="1">The sequence shown here is derived from an EMBL/GenBank/DDBJ whole genome shotgun (WGS) entry which is preliminary data.</text>
</comment>
<organism evidence="1 2">
    <name type="scientific">Archangium violaceum Cb vi76</name>
    <dbReference type="NCBI Taxonomy" id="1406225"/>
    <lineage>
        <taxon>Bacteria</taxon>
        <taxon>Pseudomonadati</taxon>
        <taxon>Myxococcota</taxon>
        <taxon>Myxococcia</taxon>
        <taxon>Myxococcales</taxon>
        <taxon>Cystobacterineae</taxon>
        <taxon>Archangiaceae</taxon>
        <taxon>Archangium</taxon>
    </lineage>
</organism>
<protein>
    <submittedName>
        <fullName evidence="1">Uncharacterized protein</fullName>
    </submittedName>
</protein>
<name>A0A084SQP6_9BACT</name>
<evidence type="ECO:0000313" key="1">
    <source>
        <dbReference type="EMBL" id="KFA90781.1"/>
    </source>
</evidence>
<proteinExistence type="predicted"/>
<reference evidence="1 2" key="1">
    <citation type="submission" date="2014-07" db="EMBL/GenBank/DDBJ databases">
        <title>Draft Genome Sequence of Gephyronic Acid Producer, Cystobacter violaceus Strain Cb vi76.</title>
        <authorList>
            <person name="Stevens D.C."/>
            <person name="Young J."/>
            <person name="Carmichael R."/>
            <person name="Tan J."/>
            <person name="Taylor R.E."/>
        </authorList>
    </citation>
    <scope>NUCLEOTIDE SEQUENCE [LARGE SCALE GENOMIC DNA]</scope>
    <source>
        <strain evidence="1 2">Cb vi76</strain>
    </source>
</reference>
<dbReference type="AlphaFoldDB" id="A0A084SQP6"/>
<gene>
    <name evidence="1" type="ORF">Q664_26490</name>
</gene>
<dbReference type="Proteomes" id="UP000028547">
    <property type="component" value="Unassembled WGS sequence"/>
</dbReference>